<gene>
    <name evidence="2" type="ORF">CVLEPA_LOCUS15295</name>
</gene>
<reference evidence="2 3" key="1">
    <citation type="submission" date="2024-02" db="EMBL/GenBank/DDBJ databases">
        <authorList>
            <person name="Daric V."/>
            <person name="Darras S."/>
        </authorList>
    </citation>
    <scope>NUCLEOTIDE SEQUENCE [LARGE SCALE GENOMIC DNA]</scope>
</reference>
<keyword evidence="1" id="KW-0732">Signal</keyword>
<feature type="chain" id="PRO_5046145073" evidence="1">
    <location>
        <begin position="28"/>
        <end position="186"/>
    </location>
</feature>
<accession>A0ABP0FXI3</accession>
<organism evidence="2 3">
    <name type="scientific">Clavelina lepadiformis</name>
    <name type="common">Light-bulb sea squirt</name>
    <name type="synonym">Ascidia lepadiformis</name>
    <dbReference type="NCBI Taxonomy" id="159417"/>
    <lineage>
        <taxon>Eukaryota</taxon>
        <taxon>Metazoa</taxon>
        <taxon>Chordata</taxon>
        <taxon>Tunicata</taxon>
        <taxon>Ascidiacea</taxon>
        <taxon>Aplousobranchia</taxon>
        <taxon>Clavelinidae</taxon>
        <taxon>Clavelina</taxon>
    </lineage>
</organism>
<protein>
    <submittedName>
        <fullName evidence="2">Uncharacterized protein</fullName>
    </submittedName>
</protein>
<keyword evidence="3" id="KW-1185">Reference proteome</keyword>
<evidence type="ECO:0000256" key="1">
    <source>
        <dbReference type="SAM" id="SignalP"/>
    </source>
</evidence>
<evidence type="ECO:0000313" key="3">
    <source>
        <dbReference type="Proteomes" id="UP001642483"/>
    </source>
</evidence>
<comment type="caution">
    <text evidence="2">The sequence shown here is derived from an EMBL/GenBank/DDBJ whole genome shotgun (WGS) entry which is preliminary data.</text>
</comment>
<feature type="signal peptide" evidence="1">
    <location>
        <begin position="1"/>
        <end position="27"/>
    </location>
</feature>
<proteinExistence type="predicted"/>
<evidence type="ECO:0000313" key="2">
    <source>
        <dbReference type="EMBL" id="CAK8684305.1"/>
    </source>
</evidence>
<dbReference type="EMBL" id="CAWYQH010000097">
    <property type="protein sequence ID" value="CAK8684305.1"/>
    <property type="molecule type" value="Genomic_DNA"/>
</dbReference>
<sequence length="186" mass="20683">MIVTNQFVCSGCICFLVFLTMINLAWAVPSPSRGGFDKLLKKLLNLDNPVFAPDEKPLISLMSKKRIGPKSETCNDAGEWLVYKNDEPACVKPLWEDAYDPRFCDKASNSGQVFCNCPESHRLGMIRGVDTCINKANITHNGMCSLKPCPPEYKCDENEPGFRFDCVSGDGTAIPTLYNDEKKIFG</sequence>
<dbReference type="Proteomes" id="UP001642483">
    <property type="component" value="Unassembled WGS sequence"/>
</dbReference>
<name>A0ABP0FXI3_CLALP</name>